<evidence type="ECO:0000313" key="1">
    <source>
        <dbReference type="EMBL" id="SEA36689.1"/>
    </source>
</evidence>
<dbReference type="STRING" id="555874.SAMN04488065_2853"/>
<evidence type="ECO:0000313" key="2">
    <source>
        <dbReference type="Proteomes" id="UP000236755"/>
    </source>
</evidence>
<reference evidence="1 2" key="1">
    <citation type="submission" date="2016-10" db="EMBL/GenBank/DDBJ databases">
        <authorList>
            <person name="de Groot N.N."/>
        </authorList>
    </citation>
    <scope>NUCLEOTIDE SEQUENCE [LARGE SCALE GENOMIC DNA]</scope>
    <source>
        <strain evidence="1 2">CGMCC 1.8712</strain>
    </source>
</reference>
<dbReference type="EMBL" id="FNQT01000006">
    <property type="protein sequence ID" value="SEA36689.1"/>
    <property type="molecule type" value="Genomic_DNA"/>
</dbReference>
<dbReference type="Proteomes" id="UP000236755">
    <property type="component" value="Unassembled WGS sequence"/>
</dbReference>
<organism evidence="1 2">
    <name type="scientific">Haloplanus vescus</name>
    <dbReference type="NCBI Taxonomy" id="555874"/>
    <lineage>
        <taxon>Archaea</taxon>
        <taxon>Methanobacteriati</taxon>
        <taxon>Methanobacteriota</taxon>
        <taxon>Stenosarchaea group</taxon>
        <taxon>Halobacteria</taxon>
        <taxon>Halobacteriales</taxon>
        <taxon>Haloferacaceae</taxon>
        <taxon>Haloplanus</taxon>
    </lineage>
</organism>
<gene>
    <name evidence="1" type="ORF">SAMN04488065_2853</name>
</gene>
<dbReference type="RefSeq" id="WP_092635963.1">
    <property type="nucleotide sequence ID" value="NZ_FNQT01000006.1"/>
</dbReference>
<sequence>MSDILDDETTAKIVKNIRESEQPSPHFQATMINFVFSLNQSDGGLDDIEMTEEEIDEILNDLPTNPELELAYID</sequence>
<dbReference type="OrthoDB" id="305125at2157"/>
<protein>
    <submittedName>
        <fullName evidence="1">Uncharacterized protein</fullName>
    </submittedName>
</protein>
<name>A0A1H4AL39_9EURY</name>
<keyword evidence="2" id="KW-1185">Reference proteome</keyword>
<proteinExistence type="predicted"/>
<dbReference type="AlphaFoldDB" id="A0A1H4AL39"/>
<accession>A0A1H4AL39</accession>